<keyword evidence="5" id="KW-0274">FAD</keyword>
<accession>L7MF53</accession>
<evidence type="ECO:0000313" key="8">
    <source>
        <dbReference type="EMBL" id="JAA62841.1"/>
    </source>
</evidence>
<dbReference type="InterPro" id="IPR002872">
    <property type="entry name" value="Proline_DH_dom"/>
</dbReference>
<keyword evidence="3 5" id="KW-0560">Oxidoreductase</keyword>
<sequence length="690" mass="78352">LPLVLLRRRRTAPFQYTVYSSAVCRRWRVVVAVWPRRGSDRAAEPGVVALVAFSLNRAGGDRSGLMAALRLLSELHSRTIPPRCNFVRCCHVLRAASSATANGRRLKSSASPAALDRAASESSSAELPPQRDPLDLSFNDARAAYKSKTTGELIRAFVVLKLSSSNWIVNNHQELLRLGQRVLGRRLFRALMRNTFYGHFVGGESASAIQPLLQRLRSFGVKAILDYSAEEDLSEQEAKQAEMAACSSQAQVKEDRQPSGGHLRQFQPSEQFADRRHPHVMARTYFYLNEAQCEKNMDIFLECIDAVAGATEGTGLAAIKLTALGRPQLLMQLSEVVVHTRQFFQQVTGADKAMALSCVTPSTIGQKLNVSPADQETFKRWLERMDYDRKGLMNIFSWSGLVDTNYFISDLFKVPNLKTGRMEPIISALTEEEEEMFRNMMRRVHTIAKAARARDVRVMVDAEQSYFQPAISRITMELMRKYNKEKAIVFNTYQCYLRATYDHVVRDLELARRQGFFFGAKLVRGAYLEQERLRARTLGYEDPVNATYEDTNAMYYRTLTECLRQVVEGKERRSIAIMVASHNEDTIRFAVNKMQELGIRPDDRVVCFGQLLGMCDQVSFPLGQAGYSVYKYVPYGPIDEVMPYLSRRAIENNSLLQKLSKELGLLRHEITRRLLSGQIWYTPQGHYKPV</sequence>
<evidence type="ECO:0000256" key="3">
    <source>
        <dbReference type="ARBA" id="ARBA00023002"/>
    </source>
</evidence>
<dbReference type="InterPro" id="IPR029041">
    <property type="entry name" value="FAD-linked_oxidoreductase-like"/>
</dbReference>
<dbReference type="GO" id="GO:0005739">
    <property type="term" value="C:mitochondrion"/>
    <property type="evidence" value="ECO:0007669"/>
    <property type="project" value="TreeGrafter"/>
</dbReference>
<dbReference type="GO" id="GO:0071949">
    <property type="term" value="F:FAD binding"/>
    <property type="evidence" value="ECO:0007669"/>
    <property type="project" value="TreeGrafter"/>
</dbReference>
<evidence type="ECO:0000256" key="6">
    <source>
        <dbReference type="SAM" id="MobiDB-lite"/>
    </source>
</evidence>
<keyword evidence="5" id="KW-0285">Flavoprotein</keyword>
<keyword evidence="4 5" id="KW-0642">Proline metabolism</keyword>
<reference evidence="8" key="1">
    <citation type="submission" date="2012-11" db="EMBL/GenBank/DDBJ databases">
        <authorList>
            <person name="Lucero-Rivera Y.E."/>
            <person name="Tovar-Ramirez D."/>
        </authorList>
    </citation>
    <scope>NUCLEOTIDE SEQUENCE</scope>
    <source>
        <tissue evidence="8">Salivary gland</tissue>
    </source>
</reference>
<dbReference type="PANTHER" id="PTHR13914">
    <property type="entry name" value="PROLINE OXIDASE"/>
    <property type="match status" value="1"/>
</dbReference>
<feature type="domain" description="Proline dehydrogenase" evidence="7">
    <location>
        <begin position="213"/>
        <end position="659"/>
    </location>
</feature>
<protein>
    <recommendedName>
        <fullName evidence="5">Proline dehydrogenase</fullName>
        <ecNumber evidence="5">1.5.5.2</ecNumber>
    </recommendedName>
</protein>
<name>L7MF53_RHIPC</name>
<dbReference type="FunFam" id="3.20.20.220:FF:000012">
    <property type="entry name" value="Proline dehydrogenase"/>
    <property type="match status" value="1"/>
</dbReference>
<dbReference type="Gene3D" id="3.20.20.220">
    <property type="match status" value="2"/>
</dbReference>
<proteinExistence type="evidence at transcript level"/>
<dbReference type="EMBL" id="GACK01002193">
    <property type="protein sequence ID" value="JAA62841.1"/>
    <property type="molecule type" value="mRNA"/>
</dbReference>
<comment type="catalytic activity">
    <reaction evidence="5">
        <text>L-proline + a quinone = (S)-1-pyrroline-5-carboxylate + a quinol + H(+)</text>
        <dbReference type="Rhea" id="RHEA:23784"/>
        <dbReference type="ChEBI" id="CHEBI:15378"/>
        <dbReference type="ChEBI" id="CHEBI:17388"/>
        <dbReference type="ChEBI" id="CHEBI:24646"/>
        <dbReference type="ChEBI" id="CHEBI:60039"/>
        <dbReference type="ChEBI" id="CHEBI:132124"/>
        <dbReference type="EC" id="1.5.5.2"/>
    </reaction>
</comment>
<evidence type="ECO:0000256" key="1">
    <source>
        <dbReference type="ARBA" id="ARBA00004739"/>
    </source>
</evidence>
<comment type="similarity">
    <text evidence="2 5">Belongs to the proline oxidase family.</text>
</comment>
<comment type="function">
    <text evidence="5">Converts proline to delta-1-pyrroline-5-carboxylate.</text>
</comment>
<organism evidence="8">
    <name type="scientific">Rhipicephalus pulchellus</name>
    <name type="common">Yellow backed tick</name>
    <name type="synonym">Dermacentor pulchellus</name>
    <dbReference type="NCBI Taxonomy" id="72859"/>
    <lineage>
        <taxon>Eukaryota</taxon>
        <taxon>Metazoa</taxon>
        <taxon>Ecdysozoa</taxon>
        <taxon>Arthropoda</taxon>
        <taxon>Chelicerata</taxon>
        <taxon>Arachnida</taxon>
        <taxon>Acari</taxon>
        <taxon>Parasitiformes</taxon>
        <taxon>Ixodida</taxon>
        <taxon>Ixodoidea</taxon>
        <taxon>Ixodidae</taxon>
        <taxon>Rhipicephalinae</taxon>
        <taxon>Rhipicephalus</taxon>
        <taxon>Rhipicephalus</taxon>
    </lineage>
</organism>
<reference evidence="8" key="2">
    <citation type="journal article" date="2015" name="J. Proteomics">
        <title>Sexual differences in the sialomes of the zebra tick, Rhipicephalus pulchellus.</title>
        <authorList>
            <person name="Tan A.W."/>
            <person name="Francischetti I.M."/>
            <person name="Slovak M."/>
            <person name="Kini R.M."/>
            <person name="Ribeiro J.M."/>
        </authorList>
    </citation>
    <scope>NUCLEOTIDE SEQUENCE</scope>
    <source>
        <tissue evidence="8">Salivary gland</tissue>
    </source>
</reference>
<dbReference type="GO" id="GO:0010133">
    <property type="term" value="P:L-proline catabolic process to L-glutamate"/>
    <property type="evidence" value="ECO:0007669"/>
    <property type="project" value="TreeGrafter"/>
</dbReference>
<comment type="cofactor">
    <cofactor evidence="5">
        <name>FAD</name>
        <dbReference type="ChEBI" id="CHEBI:57692"/>
    </cofactor>
</comment>
<dbReference type="PANTHER" id="PTHR13914:SF0">
    <property type="entry name" value="PROLINE DEHYDROGENASE 1, MITOCHONDRIAL"/>
    <property type="match status" value="1"/>
</dbReference>
<dbReference type="GO" id="GO:0004657">
    <property type="term" value="F:proline dehydrogenase activity"/>
    <property type="evidence" value="ECO:0007669"/>
    <property type="project" value="UniProtKB-EC"/>
</dbReference>
<evidence type="ECO:0000256" key="5">
    <source>
        <dbReference type="RuleBase" id="RU364054"/>
    </source>
</evidence>
<evidence type="ECO:0000256" key="2">
    <source>
        <dbReference type="ARBA" id="ARBA00005869"/>
    </source>
</evidence>
<dbReference type="SUPFAM" id="SSF51730">
    <property type="entry name" value="FAD-linked oxidoreductase"/>
    <property type="match status" value="1"/>
</dbReference>
<evidence type="ECO:0000259" key="7">
    <source>
        <dbReference type="Pfam" id="PF01619"/>
    </source>
</evidence>
<comment type="pathway">
    <text evidence="1">Amino-acid degradation; L-proline degradation into L-glutamate; L-glutamate from L-proline: step 1/2.</text>
</comment>
<dbReference type="EC" id="1.5.5.2" evidence="5"/>
<evidence type="ECO:0000256" key="4">
    <source>
        <dbReference type="ARBA" id="ARBA00023062"/>
    </source>
</evidence>
<dbReference type="Pfam" id="PF01619">
    <property type="entry name" value="Pro_dh"/>
    <property type="match status" value="1"/>
</dbReference>
<feature type="region of interest" description="Disordered" evidence="6">
    <location>
        <begin position="247"/>
        <end position="270"/>
    </location>
</feature>
<feature type="non-terminal residue" evidence="8">
    <location>
        <position position="1"/>
    </location>
</feature>
<dbReference type="InterPro" id="IPR015659">
    <property type="entry name" value="Proline_oxidase"/>
</dbReference>
<dbReference type="AlphaFoldDB" id="L7MF53"/>